<feature type="transmembrane region" description="Helical" evidence="1">
    <location>
        <begin position="12"/>
        <end position="34"/>
    </location>
</feature>
<keyword evidence="3" id="KW-0808">Transferase</keyword>
<dbReference type="Pfam" id="PF01757">
    <property type="entry name" value="Acyl_transf_3"/>
    <property type="match status" value="1"/>
</dbReference>
<keyword evidence="1" id="KW-0812">Transmembrane</keyword>
<feature type="transmembrane region" description="Helical" evidence="1">
    <location>
        <begin position="165"/>
        <end position="193"/>
    </location>
</feature>
<gene>
    <name evidence="3" type="ORF">F3K02_03195</name>
</gene>
<dbReference type="GO" id="GO:0009103">
    <property type="term" value="P:lipopolysaccharide biosynthetic process"/>
    <property type="evidence" value="ECO:0007669"/>
    <property type="project" value="TreeGrafter"/>
</dbReference>
<dbReference type="GO" id="GO:0016020">
    <property type="term" value="C:membrane"/>
    <property type="evidence" value="ECO:0007669"/>
    <property type="project" value="TreeGrafter"/>
</dbReference>
<name>A0A7Y8KW85_9BURK</name>
<dbReference type="AlphaFoldDB" id="A0A7Y8KW85"/>
<feature type="transmembrane region" description="Helical" evidence="1">
    <location>
        <begin position="205"/>
        <end position="228"/>
    </location>
</feature>
<feature type="transmembrane region" description="Helical" evidence="1">
    <location>
        <begin position="46"/>
        <end position="66"/>
    </location>
</feature>
<organism evidence="3 4">
    <name type="scientific">Hydrogenophaga aromaticivorans</name>
    <dbReference type="NCBI Taxonomy" id="2610898"/>
    <lineage>
        <taxon>Bacteria</taxon>
        <taxon>Pseudomonadati</taxon>
        <taxon>Pseudomonadota</taxon>
        <taxon>Betaproteobacteria</taxon>
        <taxon>Burkholderiales</taxon>
        <taxon>Comamonadaceae</taxon>
        <taxon>Hydrogenophaga</taxon>
    </lineage>
</organism>
<sequence>MRNFVSIESLRAYMAWWVVIGHASHLGGWSSYIPKPIVALIERGDIAVNVFIIVSGFVITHLIQASKESYAPYLTRRFFRIFPIYFACFLLAIAIHDLYQAAYFHPWVFGVEMREARANEESLNFLTHFGLHLTLLHGLIPDTLIPFASSTFLAPAWSLSLEWQFYLVAPAILYMLRRSTGISIAFVIICLALNQLAKSGQFGTWAYASFLPLSIHYFLIGIISRLILEEVFLHDFRAESLIILSALVATISGPLEAAIWSIFFTLILSEMNIVNISNPFLKHAAQIFVLNYRVARAGSWSYSTYLLHIPIFSIAVGAPTLLYSDISQTTVNIIVLLSFPVIIFASRTTFKLIEQPFNSIGRRFAKRMTASNQAEASC</sequence>
<keyword evidence="1" id="KW-0472">Membrane</keyword>
<feature type="transmembrane region" description="Helical" evidence="1">
    <location>
        <begin position="305"/>
        <end position="324"/>
    </location>
</feature>
<dbReference type="Proteomes" id="UP000545507">
    <property type="component" value="Unassembled WGS sequence"/>
</dbReference>
<protein>
    <submittedName>
        <fullName evidence="3">Acyltransferase</fullName>
    </submittedName>
</protein>
<dbReference type="InterPro" id="IPR050879">
    <property type="entry name" value="Acyltransferase_3"/>
</dbReference>
<dbReference type="PANTHER" id="PTHR23028">
    <property type="entry name" value="ACETYLTRANSFERASE"/>
    <property type="match status" value="1"/>
</dbReference>
<feature type="transmembrane region" description="Helical" evidence="1">
    <location>
        <begin position="330"/>
        <end position="350"/>
    </location>
</feature>
<comment type="caution">
    <text evidence="3">The sequence shown here is derived from an EMBL/GenBank/DDBJ whole genome shotgun (WGS) entry which is preliminary data.</text>
</comment>
<keyword evidence="1" id="KW-1133">Transmembrane helix</keyword>
<dbReference type="GO" id="GO:0016747">
    <property type="term" value="F:acyltransferase activity, transferring groups other than amino-acyl groups"/>
    <property type="evidence" value="ECO:0007669"/>
    <property type="project" value="InterPro"/>
</dbReference>
<accession>A0A7Y8KW85</accession>
<keyword evidence="3" id="KW-0012">Acyltransferase</keyword>
<dbReference type="PANTHER" id="PTHR23028:SF53">
    <property type="entry name" value="ACYL_TRANSF_3 DOMAIN-CONTAINING PROTEIN"/>
    <property type="match status" value="1"/>
</dbReference>
<evidence type="ECO:0000259" key="2">
    <source>
        <dbReference type="Pfam" id="PF01757"/>
    </source>
</evidence>
<proteinExistence type="predicted"/>
<reference evidence="3 4" key="1">
    <citation type="submission" date="2019-09" db="EMBL/GenBank/DDBJ databases">
        <title>Hydrogenophaga aromatica sp. nov., isolated from a para-xylene-degrading enrichment culture.</title>
        <authorList>
            <person name="Tancsics A."/>
            <person name="Banerjee S."/>
        </authorList>
    </citation>
    <scope>NUCLEOTIDE SEQUENCE [LARGE SCALE GENOMIC DNA]</scope>
    <source>
        <strain evidence="3 4">D2P1</strain>
    </source>
</reference>
<dbReference type="InterPro" id="IPR002656">
    <property type="entry name" value="Acyl_transf_3_dom"/>
</dbReference>
<dbReference type="RefSeq" id="WP_177133272.1">
    <property type="nucleotide sequence ID" value="NZ_VYGV01000004.1"/>
</dbReference>
<feature type="transmembrane region" description="Helical" evidence="1">
    <location>
        <begin position="78"/>
        <end position="99"/>
    </location>
</feature>
<keyword evidence="4" id="KW-1185">Reference proteome</keyword>
<feature type="domain" description="Acyltransferase 3" evidence="2">
    <location>
        <begin position="5"/>
        <end position="343"/>
    </location>
</feature>
<dbReference type="EMBL" id="VYGV01000004">
    <property type="protein sequence ID" value="NWF44262.1"/>
    <property type="molecule type" value="Genomic_DNA"/>
</dbReference>
<evidence type="ECO:0000313" key="3">
    <source>
        <dbReference type="EMBL" id="NWF44262.1"/>
    </source>
</evidence>
<feature type="transmembrane region" description="Helical" evidence="1">
    <location>
        <begin position="240"/>
        <end position="268"/>
    </location>
</feature>
<evidence type="ECO:0000256" key="1">
    <source>
        <dbReference type="SAM" id="Phobius"/>
    </source>
</evidence>
<evidence type="ECO:0000313" key="4">
    <source>
        <dbReference type="Proteomes" id="UP000545507"/>
    </source>
</evidence>